<dbReference type="Proteomes" id="UP000567293">
    <property type="component" value="Unassembled WGS sequence"/>
</dbReference>
<dbReference type="GO" id="GO:0010181">
    <property type="term" value="F:FMN binding"/>
    <property type="evidence" value="ECO:0007669"/>
    <property type="project" value="InterPro"/>
</dbReference>
<dbReference type="InterPro" id="IPR002563">
    <property type="entry name" value="Flavin_Rdtase-like_dom"/>
</dbReference>
<feature type="domain" description="Flavin reductase like" evidence="2">
    <location>
        <begin position="22"/>
        <end position="165"/>
    </location>
</feature>
<gene>
    <name evidence="3" type="ORF">HRJ53_13580</name>
</gene>
<dbReference type="InterPro" id="IPR050268">
    <property type="entry name" value="NADH-dep_flavin_reductase"/>
</dbReference>
<evidence type="ECO:0000313" key="3">
    <source>
        <dbReference type="EMBL" id="MBA0086024.1"/>
    </source>
</evidence>
<organism evidence="3 4">
    <name type="scientific">Candidatus Acidiferrum panamense</name>
    <dbReference type="NCBI Taxonomy" id="2741543"/>
    <lineage>
        <taxon>Bacteria</taxon>
        <taxon>Pseudomonadati</taxon>
        <taxon>Acidobacteriota</taxon>
        <taxon>Terriglobia</taxon>
        <taxon>Candidatus Acidiferrales</taxon>
        <taxon>Candidatus Acidiferrum</taxon>
    </lineage>
</organism>
<accession>A0A7V8SXJ0</accession>
<dbReference type="PANTHER" id="PTHR30466:SF1">
    <property type="entry name" value="FMN REDUCTASE (NADH) RUTF"/>
    <property type="match status" value="1"/>
</dbReference>
<dbReference type="PANTHER" id="PTHR30466">
    <property type="entry name" value="FLAVIN REDUCTASE"/>
    <property type="match status" value="1"/>
</dbReference>
<name>A0A7V8SXJ0_9BACT</name>
<dbReference type="GO" id="GO:0042602">
    <property type="term" value="F:riboflavin reductase (NADPH) activity"/>
    <property type="evidence" value="ECO:0007669"/>
    <property type="project" value="TreeGrafter"/>
</dbReference>
<keyword evidence="1" id="KW-0560">Oxidoreductase</keyword>
<dbReference type="Gene3D" id="2.30.110.10">
    <property type="entry name" value="Electron Transport, Fmn-binding Protein, Chain A"/>
    <property type="match status" value="1"/>
</dbReference>
<protein>
    <submittedName>
        <fullName evidence="3">Flavin reductase family protein</fullName>
    </submittedName>
</protein>
<evidence type="ECO:0000313" key="4">
    <source>
        <dbReference type="Proteomes" id="UP000567293"/>
    </source>
</evidence>
<evidence type="ECO:0000256" key="1">
    <source>
        <dbReference type="ARBA" id="ARBA00023002"/>
    </source>
</evidence>
<dbReference type="InterPro" id="IPR012349">
    <property type="entry name" value="Split_barrel_FMN-bd"/>
</dbReference>
<dbReference type="SMART" id="SM00903">
    <property type="entry name" value="Flavin_Reduct"/>
    <property type="match status" value="1"/>
</dbReference>
<evidence type="ECO:0000259" key="2">
    <source>
        <dbReference type="SMART" id="SM00903"/>
    </source>
</evidence>
<sequence>MSSEVPRARLASVSPAEFRHACGRFATGVTIASALDDRGIAHGLTVSSFTSVSLEPPLILICLGHEATMIDVFRRAFHFGISILREGDHALSQRFATPGQDRFEGVAWRRGQTGVPLIDCALAALECKVHQRFTAGDHDLLVGCVVSTRVEDGAPLIHYAGRYRRLVSDGGG</sequence>
<proteinExistence type="predicted"/>
<reference evidence="3" key="1">
    <citation type="submission" date="2020-06" db="EMBL/GenBank/DDBJ databases">
        <title>Legume-microbial interactions unlock mineral nutrients during tropical forest succession.</title>
        <authorList>
            <person name="Epihov D.Z."/>
        </authorList>
    </citation>
    <scope>NUCLEOTIDE SEQUENCE [LARGE SCALE GENOMIC DNA]</scope>
    <source>
        <strain evidence="3">Pan2503</strain>
    </source>
</reference>
<dbReference type="AlphaFoldDB" id="A0A7V8SXJ0"/>
<comment type="caution">
    <text evidence="3">The sequence shown here is derived from an EMBL/GenBank/DDBJ whole genome shotgun (WGS) entry which is preliminary data.</text>
</comment>
<dbReference type="SUPFAM" id="SSF50475">
    <property type="entry name" value="FMN-binding split barrel"/>
    <property type="match status" value="1"/>
</dbReference>
<dbReference type="EMBL" id="JACDQQ010001316">
    <property type="protein sequence ID" value="MBA0086024.1"/>
    <property type="molecule type" value="Genomic_DNA"/>
</dbReference>
<dbReference type="Pfam" id="PF01613">
    <property type="entry name" value="Flavin_Reduct"/>
    <property type="match status" value="1"/>
</dbReference>
<keyword evidence="4" id="KW-1185">Reference proteome</keyword>